<feature type="chain" id="PRO_5047206018" evidence="2">
    <location>
        <begin position="19"/>
        <end position="197"/>
    </location>
</feature>
<evidence type="ECO:0000313" key="4">
    <source>
        <dbReference type="Proteomes" id="UP001150062"/>
    </source>
</evidence>
<keyword evidence="4" id="KW-1185">Reference proteome</keyword>
<keyword evidence="1" id="KW-0472">Membrane</keyword>
<organism evidence="3 4">
    <name type="scientific">Anaeramoeba flamelloides</name>
    <dbReference type="NCBI Taxonomy" id="1746091"/>
    <lineage>
        <taxon>Eukaryota</taxon>
        <taxon>Metamonada</taxon>
        <taxon>Anaeramoebidae</taxon>
        <taxon>Anaeramoeba</taxon>
    </lineage>
</organism>
<feature type="signal peptide" evidence="2">
    <location>
        <begin position="1"/>
        <end position="18"/>
    </location>
</feature>
<keyword evidence="2" id="KW-0732">Signal</keyword>
<accession>A0ABQ8XVC5</accession>
<name>A0ABQ8XVC5_9EUKA</name>
<sequence length="197" mass="22246">MKIEAILIFFLLSCIVFGCDNDKQCEEKDAGRCYSVTKKCVECLVNQDCPSDKYCYLDGDNYRCREYSQDDVLGQFCNYDIPETEDNCTFVDTNYAMCGKCVEDSEDFQWKGVCIDWECYPCRYGEDESGILEGRPNYSCFPRGSSGITGKVGAVQFNDSSPSSLSNDGLSIGLMFCGIFMFLILVLQCVYYFKIGS</sequence>
<protein>
    <submittedName>
        <fullName evidence="3">Uncharacterized protein</fullName>
    </submittedName>
</protein>
<dbReference type="PROSITE" id="PS51257">
    <property type="entry name" value="PROKAR_LIPOPROTEIN"/>
    <property type="match status" value="1"/>
</dbReference>
<dbReference type="EMBL" id="JAOAOG010000243">
    <property type="protein sequence ID" value="KAJ6236546.1"/>
    <property type="molecule type" value="Genomic_DNA"/>
</dbReference>
<evidence type="ECO:0000313" key="3">
    <source>
        <dbReference type="EMBL" id="KAJ6236546.1"/>
    </source>
</evidence>
<reference evidence="3" key="1">
    <citation type="submission" date="2022-08" db="EMBL/GenBank/DDBJ databases">
        <title>Novel sulfate-reducing endosymbionts in the free-living metamonad Anaeramoeba.</title>
        <authorList>
            <person name="Jerlstrom-Hultqvist J."/>
            <person name="Cepicka I."/>
            <person name="Gallot-Lavallee L."/>
            <person name="Salas-Leiva D."/>
            <person name="Curtis B.A."/>
            <person name="Zahonova K."/>
            <person name="Pipaliya S."/>
            <person name="Dacks J."/>
            <person name="Roger A.J."/>
        </authorList>
    </citation>
    <scope>NUCLEOTIDE SEQUENCE</scope>
    <source>
        <strain evidence="3">Schooner1</strain>
    </source>
</reference>
<evidence type="ECO:0000256" key="1">
    <source>
        <dbReference type="SAM" id="Phobius"/>
    </source>
</evidence>
<comment type="caution">
    <text evidence="3">The sequence shown here is derived from an EMBL/GenBank/DDBJ whole genome shotgun (WGS) entry which is preliminary data.</text>
</comment>
<feature type="transmembrane region" description="Helical" evidence="1">
    <location>
        <begin position="170"/>
        <end position="193"/>
    </location>
</feature>
<gene>
    <name evidence="3" type="ORF">M0813_27935</name>
</gene>
<evidence type="ECO:0000256" key="2">
    <source>
        <dbReference type="SAM" id="SignalP"/>
    </source>
</evidence>
<keyword evidence="1" id="KW-0812">Transmembrane</keyword>
<proteinExistence type="predicted"/>
<dbReference type="Proteomes" id="UP001150062">
    <property type="component" value="Unassembled WGS sequence"/>
</dbReference>
<keyword evidence="1" id="KW-1133">Transmembrane helix</keyword>